<dbReference type="PANTHER" id="PTHR11319:SF35">
    <property type="entry name" value="OUTER MEMBRANE PROTEIN PMPC-RELATED"/>
    <property type="match status" value="1"/>
</dbReference>
<feature type="region of interest" description="Disordered" evidence="1">
    <location>
        <begin position="1003"/>
        <end position="1022"/>
    </location>
</feature>
<dbReference type="PANTHER" id="PTHR11319">
    <property type="entry name" value="G PROTEIN-COUPLED RECEPTOR-RELATED"/>
    <property type="match status" value="1"/>
</dbReference>
<dbReference type="EMBL" id="SUTE01000015">
    <property type="protein sequence ID" value="MBE6504542.1"/>
    <property type="molecule type" value="Genomic_DNA"/>
</dbReference>
<dbReference type="InterPro" id="IPR012334">
    <property type="entry name" value="Pectin_lyas_fold"/>
</dbReference>
<comment type="caution">
    <text evidence="2">The sequence shown here is derived from an EMBL/GenBank/DDBJ whole genome shotgun (WGS) entry which is preliminary data.</text>
</comment>
<evidence type="ECO:0000313" key="2">
    <source>
        <dbReference type="EMBL" id="MBE6504542.1"/>
    </source>
</evidence>
<protein>
    <recommendedName>
        <fullName evidence="4">Adhesin-like protein</fullName>
    </recommendedName>
</protein>
<dbReference type="AlphaFoldDB" id="A0A8T3VBK9"/>
<evidence type="ECO:0000256" key="1">
    <source>
        <dbReference type="SAM" id="MobiDB-lite"/>
    </source>
</evidence>
<dbReference type="Proteomes" id="UP000762703">
    <property type="component" value="Unassembled WGS sequence"/>
</dbReference>
<organism evidence="2 3">
    <name type="scientific">Methanobrevibacter millerae</name>
    <dbReference type="NCBI Taxonomy" id="230361"/>
    <lineage>
        <taxon>Archaea</taxon>
        <taxon>Methanobacteriati</taxon>
        <taxon>Methanobacteriota</taxon>
        <taxon>Methanomada group</taxon>
        <taxon>Methanobacteria</taxon>
        <taxon>Methanobacteriales</taxon>
        <taxon>Methanobacteriaceae</taxon>
        <taxon>Methanobrevibacter</taxon>
    </lineage>
</organism>
<dbReference type="InterPro" id="IPR011050">
    <property type="entry name" value="Pectin_lyase_fold/virulence"/>
</dbReference>
<accession>A0A8T3VBK9</accession>
<gene>
    <name evidence="2" type="ORF">E7Z73_02185</name>
</gene>
<dbReference type="InterPro" id="IPR006626">
    <property type="entry name" value="PbH1"/>
</dbReference>
<reference evidence="2" key="1">
    <citation type="submission" date="2019-04" db="EMBL/GenBank/DDBJ databases">
        <title>Evolution of Biomass-Degrading Anaerobic Consortia Revealed by Metagenomics.</title>
        <authorList>
            <person name="Peng X."/>
        </authorList>
    </citation>
    <scope>NUCLEOTIDE SEQUENCE</scope>
    <source>
        <strain evidence="2">SIG12</strain>
    </source>
</reference>
<dbReference type="Gene3D" id="2.160.20.10">
    <property type="entry name" value="Single-stranded right-handed beta-helix, Pectin lyase-like"/>
    <property type="match status" value="2"/>
</dbReference>
<proteinExistence type="predicted"/>
<dbReference type="SMART" id="SM00710">
    <property type="entry name" value="PbH1"/>
    <property type="match status" value="8"/>
</dbReference>
<evidence type="ECO:0000313" key="3">
    <source>
        <dbReference type="Proteomes" id="UP000762703"/>
    </source>
</evidence>
<dbReference type="SUPFAM" id="SSF51126">
    <property type="entry name" value="Pectin lyase-like"/>
    <property type="match status" value="2"/>
</dbReference>
<dbReference type="RefSeq" id="WP_303736189.1">
    <property type="nucleotide sequence ID" value="NZ_SUTE01000015.1"/>
</dbReference>
<sequence>MNIKFYNLILILLILTILCSLTAVNAADFLNETAVSDNDVGILTIENEVLQSGTGELNAINADDVEGISMEYGDSDDIITSSETGNSVLGDISITKLINDAKAGSTIVLEKDYTLNDLLFRKNNITIDGNGHTLSGAKLNRILTIEADYVTLKNINFVDAFNKRDKYGGAIYWNGQYGEIINCTFKDNEINISTKAINVYGGAIYFNKANNKVINSTFTNNAALYGNAIYFDYWGNVVDNCKFIDNKQITYDKDTSEIPSDSKLVYDWYRCIAGGAIYVNGNGNTIQNSVFQSNWASEGSAIYINKARNTITNCTFVSNREETNGAVYVDSSDCNILNSYFLDNKNNYYGTALSHIHSTSSVNVKDCWFGSDRFTTPDGLSGKVNLVNWYSLDLVDYTNGGDLNAMENLSAAFGSEKTFDLVFVSNEGKIMSNVSNHLKFKALSYDEDDEYVEYGLSTLKYDGQSIKVIYAPKKQTKAVIELELYGIRFKYTVKHIGGDTFSDLSRLCKGSGSNNVTLTHDYKYNSVSDSSSGISINDKNLIINADGHTLNGTGVSALFHVGIGVNLTIMNANIVECKKTFTNFGQITLINTTIENSKNSFVNYGNITLINSTVINDPGTLFNSKSVASLKAGNIKLINSTFIDIKRAIYEEISSRNKEKGKVVLDIENCTFQNIKELIFRAKSASIHNSAFDSITSKVNVYYGLDVTNNIFSNTDIDKSFFKSQYDQINLNNNWYGNTINNYGEKLVKSADVNNWLILNAEYTDDETGIIVKLNEIYDAANKKIESVDGLNTILNVTVNNQPKQEITLKNGEATIKLEDIGQNKHVLSIQYLSNEYTIELSKKTGSLSDLKKLIDNAADSVTLSKNYAYNESSDSLLAEGIVIDKSVTVDGNAFTIDCAGKTRAFLINADNVTIQNLKIINGYHEDRGGAIYWGTSNGSINNSIFENNTALKGGAIFQEEVLRISNSQFNNNKANDAGAVYRNAELILENVTFNNNTPQDFEYLGGDDDDDSSNDGQDTDTIKKLKKPVKSILYSSNSVQKIITKNKEITVYKYQLLLDTLNQIFNMDFTNGHILVYIDGKLVFNGTTTDDLSLLIYDLLQLISGDHQIKVEFTDNKGNSKTYEENITFVE</sequence>
<name>A0A8T3VBK9_9EURY</name>
<evidence type="ECO:0008006" key="4">
    <source>
        <dbReference type="Google" id="ProtNLM"/>
    </source>
</evidence>